<reference evidence="8" key="1">
    <citation type="submission" date="2025-08" db="UniProtKB">
        <authorList>
            <consortium name="RefSeq"/>
        </authorList>
    </citation>
    <scope>IDENTIFICATION</scope>
</reference>
<dbReference type="CDD" id="cd12795">
    <property type="entry name" value="FILIA_N_like"/>
    <property type="match status" value="1"/>
</dbReference>
<comment type="subcellular location">
    <subcellularLocation>
        <location evidence="2">Cytoplasm</location>
    </subcellularLocation>
    <subcellularLocation>
        <location evidence="1">Nucleus</location>
    </subcellularLocation>
</comment>
<evidence type="ECO:0000256" key="2">
    <source>
        <dbReference type="ARBA" id="ARBA00004496"/>
    </source>
</evidence>
<dbReference type="OrthoDB" id="9533079at2759"/>
<dbReference type="AlphaFoldDB" id="A0A1U7TU89"/>
<dbReference type="Proteomes" id="UP000189704">
    <property type="component" value="Unplaced"/>
</dbReference>
<dbReference type="KEGG" id="csyr:103260806"/>
<name>A0A1U7TU89_CARSF</name>
<keyword evidence="5" id="KW-0539">Nucleus</keyword>
<dbReference type="GO" id="GO:0032991">
    <property type="term" value="C:protein-containing complex"/>
    <property type="evidence" value="ECO:0007669"/>
    <property type="project" value="TreeGrafter"/>
</dbReference>
<dbReference type="InterPro" id="IPR051778">
    <property type="entry name" value="KHDC1"/>
</dbReference>
<evidence type="ECO:0000256" key="5">
    <source>
        <dbReference type="ARBA" id="ARBA00023242"/>
    </source>
</evidence>
<dbReference type="InterPro" id="IPR036612">
    <property type="entry name" value="KH_dom_type_1_sf"/>
</dbReference>
<sequence>MLDDASAAEAPRGGLRAASSLEGSQRLRTRPWWLPAQELGDPSVFRLEAWLADLFFGPDRAVVPEIEWMTQALLEVDLVDSGNLVEVAVFGRPRVRNRVRSIFLCLARLYRERRAQAEKIKHLENLKAHASSPQSPTPCCLRIFVVNVRPSSTGADNLTNGDLFGGLVVVVVYIIGSQTLKLAPVRSNSQAKTVSIRQAALPGDWLAESSYLKPVVLRFHQAAQVSCVNRSVFPYM</sequence>
<dbReference type="GO" id="GO:0035088">
    <property type="term" value="P:establishment or maintenance of apical/basal cell polarity"/>
    <property type="evidence" value="ECO:0007669"/>
    <property type="project" value="TreeGrafter"/>
</dbReference>
<evidence type="ECO:0000313" key="8">
    <source>
        <dbReference type="RefSeq" id="XP_008056647.2"/>
    </source>
</evidence>
<dbReference type="RefSeq" id="XP_008056647.2">
    <property type="nucleotide sequence ID" value="XM_008058456.2"/>
</dbReference>
<dbReference type="Pfam" id="PF16005">
    <property type="entry name" value="MOEP19"/>
    <property type="match status" value="1"/>
</dbReference>
<accession>A0A1U7TU89</accession>
<proteinExistence type="inferred from homology"/>
<dbReference type="GO" id="GO:0005737">
    <property type="term" value="C:cytoplasm"/>
    <property type="evidence" value="ECO:0007669"/>
    <property type="project" value="UniProtKB-SubCell"/>
</dbReference>
<comment type="similarity">
    <text evidence="3">Belongs to the KHDC1 family.</text>
</comment>
<dbReference type="PANTHER" id="PTHR19447:SF14">
    <property type="entry name" value="OOCYTE-EXPRESSED PROTEIN HOMOLOG"/>
    <property type="match status" value="1"/>
</dbReference>
<dbReference type="GO" id="GO:0003723">
    <property type="term" value="F:RNA binding"/>
    <property type="evidence" value="ECO:0007669"/>
    <property type="project" value="InterPro"/>
</dbReference>
<evidence type="ECO:0000259" key="6">
    <source>
        <dbReference type="Pfam" id="PF16005"/>
    </source>
</evidence>
<dbReference type="InterPro" id="IPR031952">
    <property type="entry name" value="MOEP19_KH-like"/>
</dbReference>
<protein>
    <submittedName>
        <fullName evidence="8">Oocyte-expressed protein homolog</fullName>
    </submittedName>
</protein>
<organism evidence="7 8">
    <name type="scientific">Carlito syrichta</name>
    <name type="common">Philippine tarsier</name>
    <name type="synonym">Tarsius syrichta</name>
    <dbReference type="NCBI Taxonomy" id="1868482"/>
    <lineage>
        <taxon>Eukaryota</taxon>
        <taxon>Metazoa</taxon>
        <taxon>Chordata</taxon>
        <taxon>Craniata</taxon>
        <taxon>Vertebrata</taxon>
        <taxon>Euteleostomi</taxon>
        <taxon>Mammalia</taxon>
        <taxon>Eutheria</taxon>
        <taxon>Euarchontoglires</taxon>
        <taxon>Primates</taxon>
        <taxon>Haplorrhini</taxon>
        <taxon>Tarsiiformes</taxon>
        <taxon>Tarsiidae</taxon>
        <taxon>Carlito</taxon>
    </lineage>
</organism>
<feature type="domain" description="KH-like RNA-binding" evidence="6">
    <location>
        <begin position="29"/>
        <end position="114"/>
    </location>
</feature>
<dbReference type="GeneID" id="103260806"/>
<dbReference type="PANTHER" id="PTHR19447">
    <property type="entry name" value="OOCYTE-EXPRESSED PROTEIN HOMOLOG-RELATED"/>
    <property type="match status" value="1"/>
</dbReference>
<evidence type="ECO:0000256" key="4">
    <source>
        <dbReference type="ARBA" id="ARBA00022490"/>
    </source>
</evidence>
<evidence type="ECO:0000313" key="7">
    <source>
        <dbReference type="Proteomes" id="UP000189704"/>
    </source>
</evidence>
<dbReference type="CTD" id="441161"/>
<dbReference type="STRING" id="1868482.ENSTSYP00000009342"/>
<dbReference type="GO" id="GO:0009880">
    <property type="term" value="P:embryonic pattern specification"/>
    <property type="evidence" value="ECO:0007669"/>
    <property type="project" value="TreeGrafter"/>
</dbReference>
<keyword evidence="7" id="KW-1185">Reference proteome</keyword>
<dbReference type="Gene3D" id="3.30.1370.10">
    <property type="entry name" value="K Homology domain, type 1"/>
    <property type="match status" value="1"/>
</dbReference>
<gene>
    <name evidence="8" type="primary">OOEP</name>
</gene>
<keyword evidence="4" id="KW-0963">Cytoplasm</keyword>
<evidence type="ECO:0000256" key="1">
    <source>
        <dbReference type="ARBA" id="ARBA00004123"/>
    </source>
</evidence>
<dbReference type="GO" id="GO:0005634">
    <property type="term" value="C:nucleus"/>
    <property type="evidence" value="ECO:0007669"/>
    <property type="project" value="UniProtKB-SubCell"/>
</dbReference>
<evidence type="ECO:0000256" key="3">
    <source>
        <dbReference type="ARBA" id="ARBA00009081"/>
    </source>
</evidence>